<evidence type="ECO:0000313" key="2">
    <source>
        <dbReference type="EMBL" id="CAG8709394.1"/>
    </source>
</evidence>
<name>A0A9N9N7Z3_9GLOM</name>
<evidence type="ECO:0000313" key="3">
    <source>
        <dbReference type="Proteomes" id="UP000789759"/>
    </source>
</evidence>
<gene>
    <name evidence="2" type="ORF">CPELLU_LOCUS12248</name>
</gene>
<dbReference type="Proteomes" id="UP000789759">
    <property type="component" value="Unassembled WGS sequence"/>
</dbReference>
<reference evidence="2" key="1">
    <citation type="submission" date="2021-06" db="EMBL/GenBank/DDBJ databases">
        <authorList>
            <person name="Kallberg Y."/>
            <person name="Tangrot J."/>
            <person name="Rosling A."/>
        </authorList>
    </citation>
    <scope>NUCLEOTIDE SEQUENCE</scope>
    <source>
        <strain evidence="2">FL966</strain>
    </source>
</reference>
<evidence type="ECO:0000256" key="1">
    <source>
        <dbReference type="SAM" id="MobiDB-lite"/>
    </source>
</evidence>
<organism evidence="2 3">
    <name type="scientific">Cetraspora pellucida</name>
    <dbReference type="NCBI Taxonomy" id="1433469"/>
    <lineage>
        <taxon>Eukaryota</taxon>
        <taxon>Fungi</taxon>
        <taxon>Fungi incertae sedis</taxon>
        <taxon>Mucoromycota</taxon>
        <taxon>Glomeromycotina</taxon>
        <taxon>Glomeromycetes</taxon>
        <taxon>Diversisporales</taxon>
        <taxon>Gigasporaceae</taxon>
        <taxon>Cetraspora</taxon>
    </lineage>
</organism>
<dbReference type="EMBL" id="CAJVQA010011632">
    <property type="protein sequence ID" value="CAG8709394.1"/>
    <property type="molecule type" value="Genomic_DNA"/>
</dbReference>
<proteinExistence type="predicted"/>
<dbReference type="AlphaFoldDB" id="A0A9N9N7Z3"/>
<feature type="region of interest" description="Disordered" evidence="1">
    <location>
        <begin position="279"/>
        <end position="309"/>
    </location>
</feature>
<accession>A0A9N9N7Z3</accession>
<feature type="compositionally biased region" description="Polar residues" evidence="1">
    <location>
        <begin position="281"/>
        <end position="290"/>
    </location>
</feature>
<sequence>MNDEFTTYIIGEDSKFDYTNLELYDIVVKFKITSFYYLDISETFEIPQLLEKRKTITPILPNSLKLTFYVVEICDKPIAEQLNPKMGDILLESDVYDVEFREYINPILKYEKEITFIKPLKPTKDDEILEFFLSEIASIQYQQSDNMNSNLNKKQKEELQTLYINQEIMIIKYNEIKNGIKEETEIDRLRDFQFWYMQITDSQNQIKKLKEELQKKRKYRLDFLANYAAEFNRIQQEIQNETEIEILKNFWLKEITKSKLEDEDKQKLNELREEHIRELKQTQSETNDFNQIRDGICDEPHSPSLKVNR</sequence>
<comment type="caution">
    <text evidence="2">The sequence shown here is derived from an EMBL/GenBank/DDBJ whole genome shotgun (WGS) entry which is preliminary data.</text>
</comment>
<keyword evidence="3" id="KW-1185">Reference proteome</keyword>
<protein>
    <submittedName>
        <fullName evidence="2">4111_t:CDS:1</fullName>
    </submittedName>
</protein>